<evidence type="ECO:0000313" key="2">
    <source>
        <dbReference type="EMBL" id="AXC49249.1"/>
    </source>
</evidence>
<keyword evidence="1" id="KW-0732">Signal</keyword>
<dbReference type="OrthoDB" id="7844595at2"/>
<protein>
    <recommendedName>
        <fullName evidence="4">DUF3108 domain-containing protein</fullName>
    </recommendedName>
</protein>
<dbReference type="EMBL" id="CP030918">
    <property type="protein sequence ID" value="AXC49249.1"/>
    <property type="molecule type" value="Genomic_DNA"/>
</dbReference>
<evidence type="ECO:0000313" key="3">
    <source>
        <dbReference type="Proteomes" id="UP000252023"/>
    </source>
</evidence>
<feature type="signal peptide" evidence="1">
    <location>
        <begin position="1"/>
        <end position="34"/>
    </location>
</feature>
<dbReference type="Proteomes" id="UP000252023">
    <property type="component" value="Chromosome"/>
</dbReference>
<accession>A0A344PIP4</accession>
<feature type="chain" id="PRO_5016946982" description="DUF3108 domain-containing protein" evidence="1">
    <location>
        <begin position="35"/>
        <end position="249"/>
    </location>
</feature>
<keyword evidence="3" id="KW-1185">Reference proteome</keyword>
<gene>
    <name evidence="2" type="ORF">DRW48_05735</name>
</gene>
<name>A0A344PIP4_9RHOB</name>
<evidence type="ECO:0000256" key="1">
    <source>
        <dbReference type="SAM" id="SignalP"/>
    </source>
</evidence>
<sequence length="249" mass="26362">MIRRMAPGQGLAALIVRPAAMAVAAACLGGPAAAAGLFVPPAGCELQLTVQERGCSVAQHYQCSADPAGEQHTTYFGKGGVSTFMSHIDAETRWLDSEDPETGVSDRLEPGAADDASLSALLASGKDSFDFWTAGSDGQRLHHVGADRLTGETVTIDGEPLARTSFHLTTSDEAGRVLISREGHQHVSASLRLFFGGQERQKDSTGALQNLDHSPVRFIRSGQPGFASTEPMYDCEILTATLIPLEIAR</sequence>
<dbReference type="AlphaFoldDB" id="A0A344PIP4"/>
<evidence type="ECO:0008006" key="4">
    <source>
        <dbReference type="Google" id="ProtNLM"/>
    </source>
</evidence>
<organism evidence="2 3">
    <name type="scientific">Paracoccus suum</name>
    <dbReference type="NCBI Taxonomy" id="2259340"/>
    <lineage>
        <taxon>Bacteria</taxon>
        <taxon>Pseudomonadati</taxon>
        <taxon>Pseudomonadota</taxon>
        <taxon>Alphaproteobacteria</taxon>
        <taxon>Rhodobacterales</taxon>
        <taxon>Paracoccaceae</taxon>
        <taxon>Paracoccus</taxon>
    </lineage>
</organism>
<dbReference type="KEGG" id="pars:DRW48_05735"/>
<reference evidence="3" key="1">
    <citation type="submission" date="2018-07" db="EMBL/GenBank/DDBJ databases">
        <title>Genome sequencing of Paracoccus sp. SC2-6.</title>
        <authorList>
            <person name="Heo J."/>
            <person name="Kim S.-J."/>
            <person name="Kwon S.-W."/>
        </authorList>
    </citation>
    <scope>NUCLEOTIDE SEQUENCE [LARGE SCALE GENOMIC DNA]</scope>
    <source>
        <strain evidence="3">SC2-6</strain>
    </source>
</reference>
<proteinExistence type="predicted"/>